<gene>
    <name evidence="1" type="ORF">LCGC14_0879020</name>
</gene>
<reference evidence="1" key="1">
    <citation type="journal article" date="2015" name="Nature">
        <title>Complex archaea that bridge the gap between prokaryotes and eukaryotes.</title>
        <authorList>
            <person name="Spang A."/>
            <person name="Saw J.H."/>
            <person name="Jorgensen S.L."/>
            <person name="Zaremba-Niedzwiedzka K."/>
            <person name="Martijn J."/>
            <person name="Lind A.E."/>
            <person name="van Eijk R."/>
            <person name="Schleper C."/>
            <person name="Guy L."/>
            <person name="Ettema T.J."/>
        </authorList>
    </citation>
    <scope>NUCLEOTIDE SEQUENCE</scope>
</reference>
<organism evidence="1">
    <name type="scientific">marine sediment metagenome</name>
    <dbReference type="NCBI Taxonomy" id="412755"/>
    <lineage>
        <taxon>unclassified sequences</taxon>
        <taxon>metagenomes</taxon>
        <taxon>ecological metagenomes</taxon>
    </lineage>
</organism>
<dbReference type="AlphaFoldDB" id="A0A0F9P7C9"/>
<name>A0A0F9P7C9_9ZZZZ</name>
<evidence type="ECO:0000313" key="1">
    <source>
        <dbReference type="EMBL" id="KKN26014.1"/>
    </source>
</evidence>
<protein>
    <submittedName>
        <fullName evidence="1">Uncharacterized protein</fullName>
    </submittedName>
</protein>
<accession>A0A0F9P7C9</accession>
<comment type="caution">
    <text evidence="1">The sequence shown here is derived from an EMBL/GenBank/DDBJ whole genome shotgun (WGS) entry which is preliminary data.</text>
</comment>
<sequence>MAEKANLIKWEVEFIPDEDDLYYRMHEQYFKEDLELIPASGFRPKGNSLSTDWNKYSTPKESRLRTKKPEENRIVQMNTRDVRDQSLRVQHNPSVKYNNRAHTEIFGLVGIPKSELNEVRMKLSSISIWVDD</sequence>
<dbReference type="EMBL" id="LAZR01002753">
    <property type="protein sequence ID" value="KKN26014.1"/>
    <property type="molecule type" value="Genomic_DNA"/>
</dbReference>
<proteinExistence type="predicted"/>